<evidence type="ECO:0000256" key="1">
    <source>
        <dbReference type="SAM" id="SignalP"/>
    </source>
</evidence>
<dbReference type="AlphaFoldDB" id="A0A4E9E0A1"/>
<proteinExistence type="predicted"/>
<dbReference type="EMBL" id="CAJPIJ010000189">
    <property type="protein sequence ID" value="CAG2008048.1"/>
    <property type="molecule type" value="Genomic_DNA"/>
</dbReference>
<feature type="chain" id="PRO_5041086100" evidence="1">
    <location>
        <begin position="17"/>
        <end position="128"/>
    </location>
</feature>
<dbReference type="Proteomes" id="UP000746612">
    <property type="component" value="Unassembled WGS sequence"/>
</dbReference>
<keyword evidence="1" id="KW-0732">Signal</keyword>
<feature type="signal peptide" evidence="1">
    <location>
        <begin position="1"/>
        <end position="16"/>
    </location>
</feature>
<dbReference type="EMBL" id="CAAKMV010000141">
    <property type="protein sequence ID" value="VIO59811.1"/>
    <property type="molecule type" value="Genomic_DNA"/>
</dbReference>
<gene>
    <name evidence="3" type="ORF">FUG_LOCUS356120</name>
    <name evidence="2" type="ORF">MDCFG202_LOCUS546015</name>
</gene>
<name>A0A4E9E0A1_GIBZA</name>
<accession>A0A4E9E0A1</accession>
<sequence>MALLELLCILPPGFFGHVTQVRLPLTSTVLDHALNSLGWSPTRPPQVAPVHLHHSSTQRLGLFNGCASLFTGPQQNPRSILKLRHDDTATYGQRPRTRKIMSVFQDFFETILARVWLLAREKWMLPSH</sequence>
<evidence type="ECO:0000313" key="2">
    <source>
        <dbReference type="EMBL" id="CAG2008048.1"/>
    </source>
</evidence>
<evidence type="ECO:0000313" key="3">
    <source>
        <dbReference type="EMBL" id="VIO59811.1"/>
    </source>
</evidence>
<organism evidence="3">
    <name type="scientific">Gibberella zeae</name>
    <name type="common">Wheat head blight fungus</name>
    <name type="synonym">Fusarium graminearum</name>
    <dbReference type="NCBI Taxonomy" id="5518"/>
    <lineage>
        <taxon>Eukaryota</taxon>
        <taxon>Fungi</taxon>
        <taxon>Dikarya</taxon>
        <taxon>Ascomycota</taxon>
        <taxon>Pezizomycotina</taxon>
        <taxon>Sordariomycetes</taxon>
        <taxon>Hypocreomycetidae</taxon>
        <taxon>Hypocreales</taxon>
        <taxon>Nectriaceae</taxon>
        <taxon>Fusarium</taxon>
    </lineage>
</organism>
<reference evidence="2" key="2">
    <citation type="submission" date="2021-03" db="EMBL/GenBank/DDBJ databases">
        <authorList>
            <person name="Alouane T."/>
            <person name="Langin T."/>
            <person name="Bonhomme L."/>
        </authorList>
    </citation>
    <scope>NUCLEOTIDE SEQUENCE</scope>
    <source>
        <strain evidence="2">MDC_Fg202</strain>
    </source>
</reference>
<protein>
    <submittedName>
        <fullName evidence="3">Uncharacterized protein</fullName>
    </submittedName>
</protein>
<reference evidence="3" key="1">
    <citation type="submission" date="2019-04" db="EMBL/GenBank/DDBJ databases">
        <authorList>
            <person name="Melise S."/>
            <person name="Noan J."/>
            <person name="Okalmin O."/>
        </authorList>
    </citation>
    <scope>NUCLEOTIDE SEQUENCE</scope>
    <source>
        <strain evidence="3">FN9</strain>
    </source>
</reference>